<dbReference type="GO" id="GO:0007005">
    <property type="term" value="P:mitochondrion organization"/>
    <property type="evidence" value="ECO:0007669"/>
    <property type="project" value="TreeGrafter"/>
</dbReference>
<comment type="caution">
    <text evidence="2">The sequence shown here is derived from an EMBL/GenBank/DDBJ whole genome shotgun (WGS) entry which is preliminary data.</text>
</comment>
<dbReference type="Pfam" id="PF02190">
    <property type="entry name" value="LON_substr_bdg"/>
    <property type="match status" value="1"/>
</dbReference>
<evidence type="ECO:0000313" key="3">
    <source>
        <dbReference type="Proteomes" id="UP000836841"/>
    </source>
</evidence>
<gene>
    <name evidence="2" type="ORF">TAV2_LOCUS22386</name>
</gene>
<dbReference type="GO" id="GO:0005759">
    <property type="term" value="C:mitochondrial matrix"/>
    <property type="evidence" value="ECO:0007669"/>
    <property type="project" value="TreeGrafter"/>
</dbReference>
<dbReference type="GO" id="GO:0004176">
    <property type="term" value="F:ATP-dependent peptidase activity"/>
    <property type="evidence" value="ECO:0007669"/>
    <property type="project" value="InterPro"/>
</dbReference>
<dbReference type="Proteomes" id="UP000836841">
    <property type="component" value="Unassembled WGS sequence"/>
</dbReference>
<protein>
    <recommendedName>
        <fullName evidence="1">Lon N-terminal domain-containing protein</fullName>
    </recommendedName>
</protein>
<dbReference type="GO" id="GO:0006515">
    <property type="term" value="P:protein quality control for misfolded or incompletely synthesized proteins"/>
    <property type="evidence" value="ECO:0007669"/>
    <property type="project" value="TreeGrafter"/>
</dbReference>
<evidence type="ECO:0000313" key="2">
    <source>
        <dbReference type="EMBL" id="CAH2075689.1"/>
    </source>
</evidence>
<dbReference type="EMBL" id="CAJVSB020000867">
    <property type="protein sequence ID" value="CAH2075689.1"/>
    <property type="molecule type" value="Genomic_DNA"/>
</dbReference>
<dbReference type="GO" id="GO:0004252">
    <property type="term" value="F:serine-type endopeptidase activity"/>
    <property type="evidence" value="ECO:0007669"/>
    <property type="project" value="InterPro"/>
</dbReference>
<dbReference type="InterPro" id="IPR003111">
    <property type="entry name" value="Lon_prtase_N"/>
</dbReference>
<dbReference type="InterPro" id="IPR027065">
    <property type="entry name" value="Lon_Prtase"/>
</dbReference>
<dbReference type="PANTHER" id="PTHR43718">
    <property type="entry name" value="LON PROTEASE"/>
    <property type="match status" value="1"/>
</dbReference>
<reference evidence="2 3" key="1">
    <citation type="submission" date="2022-03" db="EMBL/GenBank/DDBJ databases">
        <authorList>
            <person name="Nunn A."/>
            <person name="Chopra R."/>
            <person name="Nunn A."/>
            <person name="Contreras Garrido A."/>
        </authorList>
    </citation>
    <scope>NUCLEOTIDE SEQUENCE [LARGE SCALE GENOMIC DNA]</scope>
</reference>
<sequence>MQVVALPLPHRPLFPGFYMPIYVKNRPSDSVNVKGYHIVYHPAVPLFSYLVLHQFEMIYIQRFADIVFIPLQDPKLLAALVESRKRQAPYAGAFLLKDEPGTDPRIISGSDADKNVHDLKGKELFNRLHEVGTLAQITSIQGDQVILIGHRRLRITELVSESSYQCLKIVTYPE</sequence>
<name>A0AAU9SZ78_THLAR</name>
<dbReference type="GO" id="GO:0003697">
    <property type="term" value="F:single-stranded DNA binding"/>
    <property type="evidence" value="ECO:0007669"/>
    <property type="project" value="TreeGrafter"/>
</dbReference>
<evidence type="ECO:0000259" key="1">
    <source>
        <dbReference type="Pfam" id="PF02190"/>
    </source>
</evidence>
<dbReference type="AlphaFoldDB" id="A0AAU9SZ78"/>
<organism evidence="2 3">
    <name type="scientific">Thlaspi arvense</name>
    <name type="common">Field penny-cress</name>
    <dbReference type="NCBI Taxonomy" id="13288"/>
    <lineage>
        <taxon>Eukaryota</taxon>
        <taxon>Viridiplantae</taxon>
        <taxon>Streptophyta</taxon>
        <taxon>Embryophyta</taxon>
        <taxon>Tracheophyta</taxon>
        <taxon>Spermatophyta</taxon>
        <taxon>Magnoliopsida</taxon>
        <taxon>eudicotyledons</taxon>
        <taxon>Gunneridae</taxon>
        <taxon>Pentapetalae</taxon>
        <taxon>rosids</taxon>
        <taxon>malvids</taxon>
        <taxon>Brassicales</taxon>
        <taxon>Brassicaceae</taxon>
        <taxon>Thlaspideae</taxon>
        <taxon>Thlaspi</taxon>
    </lineage>
</organism>
<dbReference type="GO" id="GO:0051131">
    <property type="term" value="P:chaperone-mediated protein complex assembly"/>
    <property type="evidence" value="ECO:0007669"/>
    <property type="project" value="TreeGrafter"/>
</dbReference>
<accession>A0AAU9SZ78</accession>
<proteinExistence type="predicted"/>
<keyword evidence="3" id="KW-1185">Reference proteome</keyword>
<feature type="domain" description="Lon N-terminal" evidence="1">
    <location>
        <begin position="68"/>
        <end position="169"/>
    </location>
</feature>
<dbReference type="GO" id="GO:0005524">
    <property type="term" value="F:ATP binding"/>
    <property type="evidence" value="ECO:0007669"/>
    <property type="project" value="InterPro"/>
</dbReference>
<dbReference type="PANTHER" id="PTHR43718:SF2">
    <property type="entry name" value="LON PROTEASE HOMOLOG, MITOCHONDRIAL"/>
    <property type="match status" value="1"/>
</dbReference>